<name>A0ACC0C9D4_CATRO</name>
<dbReference type="Proteomes" id="UP001060085">
    <property type="component" value="Linkage Group LG01"/>
</dbReference>
<dbReference type="EMBL" id="CM044701">
    <property type="protein sequence ID" value="KAI5681504.1"/>
    <property type="molecule type" value="Genomic_DNA"/>
</dbReference>
<gene>
    <name evidence="1" type="ORF">M9H77_02732</name>
</gene>
<keyword evidence="2" id="KW-1185">Reference proteome</keyword>
<evidence type="ECO:0000313" key="2">
    <source>
        <dbReference type="Proteomes" id="UP001060085"/>
    </source>
</evidence>
<sequence length="183" mass="19256">MQKPPIAPSTQKKLKVNDFAATALELHSHAGMNCIDSTIQVAGMPGKRWDCLNQPGNAAAATGQFAAATAGPKSDAWRSSATRMGCRGAEIVKQGAGTSGNNLGNGGEGLNKHGIAVAAKGNIKGAEKALAKVQEKLKPDLPNDLETLTDEKRFLFRKIGLSMKTYLLTCNFPIPSATSFSLF</sequence>
<accession>A0ACC0C9D4</accession>
<protein>
    <submittedName>
        <fullName evidence="1">Uncharacterized protein</fullName>
    </submittedName>
</protein>
<proteinExistence type="predicted"/>
<evidence type="ECO:0000313" key="1">
    <source>
        <dbReference type="EMBL" id="KAI5681504.1"/>
    </source>
</evidence>
<comment type="caution">
    <text evidence="1">The sequence shown here is derived from an EMBL/GenBank/DDBJ whole genome shotgun (WGS) entry which is preliminary data.</text>
</comment>
<reference evidence="2" key="1">
    <citation type="journal article" date="2023" name="Nat. Plants">
        <title>Single-cell RNA sequencing provides a high-resolution roadmap for understanding the multicellular compartmentation of specialized metabolism.</title>
        <authorList>
            <person name="Sun S."/>
            <person name="Shen X."/>
            <person name="Li Y."/>
            <person name="Li Y."/>
            <person name="Wang S."/>
            <person name="Li R."/>
            <person name="Zhang H."/>
            <person name="Shen G."/>
            <person name="Guo B."/>
            <person name="Wei J."/>
            <person name="Xu J."/>
            <person name="St-Pierre B."/>
            <person name="Chen S."/>
            <person name="Sun C."/>
        </authorList>
    </citation>
    <scope>NUCLEOTIDE SEQUENCE [LARGE SCALE GENOMIC DNA]</scope>
</reference>
<organism evidence="1 2">
    <name type="scientific">Catharanthus roseus</name>
    <name type="common">Madagascar periwinkle</name>
    <name type="synonym">Vinca rosea</name>
    <dbReference type="NCBI Taxonomy" id="4058"/>
    <lineage>
        <taxon>Eukaryota</taxon>
        <taxon>Viridiplantae</taxon>
        <taxon>Streptophyta</taxon>
        <taxon>Embryophyta</taxon>
        <taxon>Tracheophyta</taxon>
        <taxon>Spermatophyta</taxon>
        <taxon>Magnoliopsida</taxon>
        <taxon>eudicotyledons</taxon>
        <taxon>Gunneridae</taxon>
        <taxon>Pentapetalae</taxon>
        <taxon>asterids</taxon>
        <taxon>lamiids</taxon>
        <taxon>Gentianales</taxon>
        <taxon>Apocynaceae</taxon>
        <taxon>Rauvolfioideae</taxon>
        <taxon>Vinceae</taxon>
        <taxon>Catharanthinae</taxon>
        <taxon>Catharanthus</taxon>
    </lineage>
</organism>